<name>A0A1X7G204_9SPHN</name>
<dbReference type="EMBL" id="LT840185">
    <property type="protein sequence ID" value="SMF61913.1"/>
    <property type="molecule type" value="Genomic_DNA"/>
</dbReference>
<sequence>MIAGRRTVMAGAVATGFLAALPAMAKERTGMSKNIETLRRVIAAWHDADVEGVLANLHDDIIWNNSGGIRAPIRGKAVMRKTLEAMKGRIRNNRWRLFDVADSDGKVWMEGVDEFDTADGKRVAIPYCGILEYEDGLIKHWREYFDGRLQEMHVAGEPVSEHVEAMLARPTV</sequence>
<keyword evidence="4" id="KW-1185">Reference proteome</keyword>
<keyword evidence="3" id="KW-0378">Hydrolase</keyword>
<dbReference type="Gene3D" id="3.10.450.50">
    <property type="match status" value="1"/>
</dbReference>
<dbReference type="InterPro" id="IPR032710">
    <property type="entry name" value="NTF2-like_dom_sf"/>
</dbReference>
<dbReference type="InterPro" id="IPR013100">
    <property type="entry name" value="LEH"/>
</dbReference>
<dbReference type="STRING" id="941907.SAMN06295910_0916"/>
<protein>
    <submittedName>
        <fullName evidence="3">Limonene-1,2-epoxide hydrolase</fullName>
    </submittedName>
</protein>
<accession>A0A1X7G204</accession>
<dbReference type="RefSeq" id="WP_085217713.1">
    <property type="nucleotide sequence ID" value="NZ_LT840185.1"/>
</dbReference>
<evidence type="ECO:0000313" key="3">
    <source>
        <dbReference type="EMBL" id="SMF61913.1"/>
    </source>
</evidence>
<dbReference type="SUPFAM" id="SSF54427">
    <property type="entry name" value="NTF2-like"/>
    <property type="match status" value="1"/>
</dbReference>
<feature type="chain" id="PRO_5010889144" evidence="1">
    <location>
        <begin position="26"/>
        <end position="172"/>
    </location>
</feature>
<evidence type="ECO:0000313" key="4">
    <source>
        <dbReference type="Proteomes" id="UP000192934"/>
    </source>
</evidence>
<dbReference type="Proteomes" id="UP000192934">
    <property type="component" value="Chromosome I"/>
</dbReference>
<dbReference type="GO" id="GO:0016787">
    <property type="term" value="F:hydrolase activity"/>
    <property type="evidence" value="ECO:0007669"/>
    <property type="project" value="UniProtKB-KW"/>
</dbReference>
<organism evidence="3 4">
    <name type="scientific">Allosphingosinicella indica</name>
    <dbReference type="NCBI Taxonomy" id="941907"/>
    <lineage>
        <taxon>Bacteria</taxon>
        <taxon>Pseudomonadati</taxon>
        <taxon>Pseudomonadota</taxon>
        <taxon>Alphaproteobacteria</taxon>
        <taxon>Sphingomonadales</taxon>
        <taxon>Sphingomonadaceae</taxon>
        <taxon>Allosphingosinicella</taxon>
    </lineage>
</organism>
<evidence type="ECO:0000259" key="2">
    <source>
        <dbReference type="Pfam" id="PF07858"/>
    </source>
</evidence>
<keyword evidence="1" id="KW-0732">Signal</keyword>
<dbReference type="Pfam" id="PF07858">
    <property type="entry name" value="LEH"/>
    <property type="match status" value="1"/>
</dbReference>
<evidence type="ECO:0000256" key="1">
    <source>
        <dbReference type="SAM" id="SignalP"/>
    </source>
</evidence>
<gene>
    <name evidence="3" type="ORF">SAMN06295910_0916</name>
</gene>
<dbReference type="OrthoDB" id="9781757at2"/>
<proteinExistence type="predicted"/>
<feature type="signal peptide" evidence="1">
    <location>
        <begin position="1"/>
        <end position="25"/>
    </location>
</feature>
<reference evidence="4" key="1">
    <citation type="submission" date="2017-04" db="EMBL/GenBank/DDBJ databases">
        <authorList>
            <person name="Varghese N."/>
            <person name="Submissions S."/>
        </authorList>
    </citation>
    <scope>NUCLEOTIDE SEQUENCE [LARGE SCALE GENOMIC DNA]</scope>
    <source>
        <strain evidence="4">Dd16</strain>
    </source>
</reference>
<feature type="domain" description="Limonene-1,2-epoxide hydrolase" evidence="2">
    <location>
        <begin position="33"/>
        <end position="146"/>
    </location>
</feature>
<dbReference type="AlphaFoldDB" id="A0A1X7G204"/>